<proteinExistence type="predicted"/>
<dbReference type="FunFam" id="2.60.40.60:FF:000029">
    <property type="entry name" value="Cadherin EGF LAG seven-pass G-type receptor 3"/>
    <property type="match status" value="1"/>
</dbReference>
<evidence type="ECO:0000256" key="9">
    <source>
        <dbReference type="ARBA" id="ARBA00023180"/>
    </source>
</evidence>
<feature type="domain" description="Cadherin" evidence="10">
    <location>
        <begin position="143"/>
        <end position="248"/>
    </location>
</feature>
<keyword evidence="5" id="KW-0106">Calcium</keyword>
<dbReference type="PRINTS" id="PR00205">
    <property type="entry name" value="CADHERIN"/>
</dbReference>
<dbReference type="FunFam" id="2.60.40.60:FF:000010">
    <property type="entry name" value="Cadherin EGF LAG seven-pass G-type receptor 3"/>
    <property type="match status" value="1"/>
</dbReference>
<dbReference type="Gene3D" id="2.60.40.60">
    <property type="entry name" value="Cadherins"/>
    <property type="match status" value="4"/>
</dbReference>
<evidence type="ECO:0000256" key="2">
    <source>
        <dbReference type="ARBA" id="ARBA00022536"/>
    </source>
</evidence>
<dbReference type="SMART" id="SM00112">
    <property type="entry name" value="CA"/>
    <property type="match status" value="2"/>
</dbReference>
<keyword evidence="7" id="KW-0472">Membrane</keyword>
<dbReference type="GO" id="GO:0005886">
    <property type="term" value="C:plasma membrane"/>
    <property type="evidence" value="ECO:0007669"/>
    <property type="project" value="InterPro"/>
</dbReference>
<dbReference type="InParanoid" id="K1P919"/>
<keyword evidence="3" id="KW-0812">Transmembrane</keyword>
<name>K1P919_MAGGI</name>
<evidence type="ECO:0000313" key="11">
    <source>
        <dbReference type="EMBL" id="EKC20247.1"/>
    </source>
</evidence>
<keyword evidence="4" id="KW-0677">Repeat</keyword>
<evidence type="ECO:0000256" key="3">
    <source>
        <dbReference type="ARBA" id="ARBA00022692"/>
    </source>
</evidence>
<dbReference type="HOGENOM" id="CLU_774464_0_0_1"/>
<dbReference type="PROSITE" id="PS50268">
    <property type="entry name" value="CADHERIN_2"/>
    <property type="match status" value="3"/>
</dbReference>
<evidence type="ECO:0000256" key="1">
    <source>
        <dbReference type="ARBA" id="ARBA00004370"/>
    </source>
</evidence>
<evidence type="ECO:0000256" key="5">
    <source>
        <dbReference type="ARBA" id="ARBA00022837"/>
    </source>
</evidence>
<reference evidence="11" key="1">
    <citation type="journal article" date="2012" name="Nature">
        <title>The oyster genome reveals stress adaptation and complexity of shell formation.</title>
        <authorList>
            <person name="Zhang G."/>
            <person name="Fang X."/>
            <person name="Guo X."/>
            <person name="Li L."/>
            <person name="Luo R."/>
            <person name="Xu F."/>
            <person name="Yang P."/>
            <person name="Zhang L."/>
            <person name="Wang X."/>
            <person name="Qi H."/>
            <person name="Xiong Z."/>
            <person name="Que H."/>
            <person name="Xie Y."/>
            <person name="Holland P.W."/>
            <person name="Paps J."/>
            <person name="Zhu Y."/>
            <person name="Wu F."/>
            <person name="Chen Y."/>
            <person name="Wang J."/>
            <person name="Peng C."/>
            <person name="Meng J."/>
            <person name="Yang L."/>
            <person name="Liu J."/>
            <person name="Wen B."/>
            <person name="Zhang N."/>
            <person name="Huang Z."/>
            <person name="Zhu Q."/>
            <person name="Feng Y."/>
            <person name="Mount A."/>
            <person name="Hedgecock D."/>
            <person name="Xu Z."/>
            <person name="Liu Y."/>
            <person name="Domazet-Loso T."/>
            <person name="Du Y."/>
            <person name="Sun X."/>
            <person name="Zhang S."/>
            <person name="Liu B."/>
            <person name="Cheng P."/>
            <person name="Jiang X."/>
            <person name="Li J."/>
            <person name="Fan D."/>
            <person name="Wang W."/>
            <person name="Fu W."/>
            <person name="Wang T."/>
            <person name="Wang B."/>
            <person name="Zhang J."/>
            <person name="Peng Z."/>
            <person name="Li Y."/>
            <person name="Li N."/>
            <person name="Wang J."/>
            <person name="Chen M."/>
            <person name="He Y."/>
            <person name="Tan F."/>
            <person name="Song X."/>
            <person name="Zheng Q."/>
            <person name="Huang R."/>
            <person name="Yang H."/>
            <person name="Du X."/>
            <person name="Chen L."/>
            <person name="Yang M."/>
            <person name="Gaffney P.M."/>
            <person name="Wang S."/>
            <person name="Luo L."/>
            <person name="She Z."/>
            <person name="Ming Y."/>
            <person name="Huang W."/>
            <person name="Zhang S."/>
            <person name="Huang B."/>
            <person name="Zhang Y."/>
            <person name="Qu T."/>
            <person name="Ni P."/>
            <person name="Miao G."/>
            <person name="Wang J."/>
            <person name="Wang Q."/>
            <person name="Steinberg C.E."/>
            <person name="Wang H."/>
            <person name="Li N."/>
            <person name="Qian L."/>
            <person name="Zhang G."/>
            <person name="Li Y."/>
            <person name="Yang H."/>
            <person name="Liu X."/>
            <person name="Wang J."/>
            <person name="Yin Y."/>
            <person name="Wang J."/>
        </authorList>
    </citation>
    <scope>NUCLEOTIDE SEQUENCE [LARGE SCALE GENOMIC DNA]</scope>
    <source>
        <strain evidence="11">05x7-T-G4-1.051#20</strain>
    </source>
</reference>
<evidence type="ECO:0000256" key="4">
    <source>
        <dbReference type="ARBA" id="ARBA00022737"/>
    </source>
</evidence>
<evidence type="ECO:0000256" key="6">
    <source>
        <dbReference type="ARBA" id="ARBA00022989"/>
    </source>
</evidence>
<dbReference type="SUPFAM" id="SSF49313">
    <property type="entry name" value="Cadherin-like"/>
    <property type="match status" value="3"/>
</dbReference>
<dbReference type="PANTHER" id="PTHR24026">
    <property type="entry name" value="FAT ATYPICAL CADHERIN-RELATED"/>
    <property type="match status" value="1"/>
</dbReference>
<evidence type="ECO:0000256" key="8">
    <source>
        <dbReference type="ARBA" id="ARBA00023157"/>
    </source>
</evidence>
<evidence type="ECO:0000256" key="7">
    <source>
        <dbReference type="ARBA" id="ARBA00023136"/>
    </source>
</evidence>
<dbReference type="GO" id="GO:0007156">
    <property type="term" value="P:homophilic cell adhesion via plasma membrane adhesion molecules"/>
    <property type="evidence" value="ECO:0007669"/>
    <property type="project" value="InterPro"/>
</dbReference>
<dbReference type="InterPro" id="IPR020894">
    <property type="entry name" value="Cadherin_CS"/>
</dbReference>
<dbReference type="AlphaFoldDB" id="K1P919"/>
<protein>
    <submittedName>
        <fullName evidence="11">Protocadherin-like wing polarity protein stan</fullName>
    </submittedName>
</protein>
<feature type="domain" description="Cadherin" evidence="10">
    <location>
        <begin position="36"/>
        <end position="142"/>
    </location>
</feature>
<dbReference type="GO" id="GO:0005509">
    <property type="term" value="F:calcium ion binding"/>
    <property type="evidence" value="ECO:0007669"/>
    <property type="project" value="UniProtKB-UniRule"/>
</dbReference>
<keyword evidence="8" id="KW-1015">Disulfide bond</keyword>
<dbReference type="CDD" id="cd11304">
    <property type="entry name" value="Cadherin_repeat"/>
    <property type="match status" value="4"/>
</dbReference>
<comment type="subcellular location">
    <subcellularLocation>
        <location evidence="1">Membrane</location>
    </subcellularLocation>
</comment>
<gene>
    <name evidence="11" type="ORF">CGI_10006473</name>
</gene>
<organism evidence="11">
    <name type="scientific">Magallana gigas</name>
    <name type="common">Pacific oyster</name>
    <name type="synonym">Crassostrea gigas</name>
    <dbReference type="NCBI Taxonomy" id="29159"/>
    <lineage>
        <taxon>Eukaryota</taxon>
        <taxon>Metazoa</taxon>
        <taxon>Spiralia</taxon>
        <taxon>Lophotrochozoa</taxon>
        <taxon>Mollusca</taxon>
        <taxon>Bivalvia</taxon>
        <taxon>Autobranchia</taxon>
        <taxon>Pteriomorphia</taxon>
        <taxon>Ostreida</taxon>
        <taxon>Ostreoidea</taxon>
        <taxon>Ostreidae</taxon>
        <taxon>Magallana</taxon>
    </lineage>
</organism>
<dbReference type="EMBL" id="JH816123">
    <property type="protein sequence ID" value="EKC20247.1"/>
    <property type="molecule type" value="Genomic_DNA"/>
</dbReference>
<keyword evidence="2" id="KW-0245">EGF-like domain</keyword>
<dbReference type="InterPro" id="IPR002126">
    <property type="entry name" value="Cadherin-like_dom"/>
</dbReference>
<feature type="domain" description="Cadherin" evidence="10">
    <location>
        <begin position="1"/>
        <end position="35"/>
    </location>
</feature>
<sequence length="358" mass="39489">MSFAVEAHDHGQPPQSTVVMVSVIIKDENDNVPHFTNDTFTGFVMEDANVGKSVMQIFAIDEDKGNNAKISYSLLFSANPPSDDFSVDPVSGVIRVAKKLDRETVAMYNLKAVATDGGIPAKSSTVGVRITIGDINDNPPKFPSKEIEIRVPEKTPVGSVLMKISASDPDEGVNAEVEYEKIDGLDSDKFDLSYTTGEPAILKNRVDFDYEEGQRIFHVKISAKSRPLFEDATLIISIQDVNDNPPELEDFSIIFNNFEENFITGPVGRIPAFDKDEIDRNKLRYKILGGNEAHFLDLDASTGELTLDYRLNTDVPRNGTIQVQVTAHVLNEIEKCERDGGGWLAGPSIQLYPFAFAL</sequence>
<dbReference type="Pfam" id="PF00028">
    <property type="entry name" value="Cadherin"/>
    <property type="match status" value="2"/>
</dbReference>
<evidence type="ECO:0000259" key="10">
    <source>
        <dbReference type="PROSITE" id="PS50268"/>
    </source>
</evidence>
<dbReference type="InterPro" id="IPR056286">
    <property type="entry name" value="Cadherin_CELSR1-3_9th"/>
</dbReference>
<dbReference type="Pfam" id="PF23592">
    <property type="entry name" value="Cadherin_CELSR2_9th"/>
    <property type="match status" value="1"/>
</dbReference>
<dbReference type="InterPro" id="IPR015919">
    <property type="entry name" value="Cadherin-like_sf"/>
</dbReference>
<accession>K1P919</accession>
<dbReference type="PROSITE" id="PS00232">
    <property type="entry name" value="CADHERIN_1"/>
    <property type="match status" value="2"/>
</dbReference>
<dbReference type="PANTHER" id="PTHR24026:SF51">
    <property type="entry name" value="PROTOCADHERIN-LIKE WING POLARITY PROTEIN STAN"/>
    <property type="match status" value="1"/>
</dbReference>
<keyword evidence="6" id="KW-1133">Transmembrane helix</keyword>
<keyword evidence="9" id="KW-0325">Glycoprotein</keyword>